<dbReference type="PANTHER" id="PTHR43840:SF15">
    <property type="entry name" value="MITOCHONDRIAL METAL TRANSPORTER 1-RELATED"/>
    <property type="match status" value="1"/>
</dbReference>
<dbReference type="GO" id="GO:0015086">
    <property type="term" value="F:cadmium ion transmembrane transporter activity"/>
    <property type="evidence" value="ECO:0007669"/>
    <property type="project" value="TreeGrafter"/>
</dbReference>
<dbReference type="EMBL" id="CP013690">
    <property type="protein sequence ID" value="ALU24858.1"/>
    <property type="molecule type" value="Genomic_DNA"/>
</dbReference>
<feature type="domain" description="Cation efflux protein cytoplasmic" evidence="8">
    <location>
        <begin position="211"/>
        <end position="289"/>
    </location>
</feature>
<keyword evidence="6" id="KW-0472">Membrane</keyword>
<evidence type="ECO:0000256" key="2">
    <source>
        <dbReference type="ARBA" id="ARBA00008114"/>
    </source>
</evidence>
<dbReference type="InterPro" id="IPR002524">
    <property type="entry name" value="Cation_efflux"/>
</dbReference>
<dbReference type="InterPro" id="IPR027469">
    <property type="entry name" value="Cation_efflux_TMD_sf"/>
</dbReference>
<dbReference type="RefSeq" id="WP_006258789.1">
    <property type="nucleotide sequence ID" value="NZ_BCMQ01000034.1"/>
</dbReference>
<sequence>MNTKAKENYQFQKIVAIVGVLLFVIKILAWSLTHSVAILTDALESVINVISGFVGLYSLYLSALPRDRNHPYGHGKVEFISATVEGGMIILAGLVIIFEAVRNLLHPQPVGQLDYGIILVAITAVVNYILGWYAIKKGKTNKSLALVASGRHLQSDTYSTIGIIIGLILLYFTGYGWLDSGVALLFAGIIIVTGYKIVRGAISGIMDETDELLLKEVVEYLQEHRRANWIDLHNLRIIKYGAVLHFDCHMTIPWYFNIVEGHKEVEQLEQEIIEKFGADMELFVHMDDCKPFSCVICKVENCAYRQAEFEHQIEWTIENISKNKRHNSSTTPQG</sequence>
<evidence type="ECO:0000259" key="7">
    <source>
        <dbReference type="Pfam" id="PF01545"/>
    </source>
</evidence>
<dbReference type="InterPro" id="IPR050291">
    <property type="entry name" value="CDF_Transporter"/>
</dbReference>
<keyword evidence="5" id="KW-1133">Transmembrane helix</keyword>
<dbReference type="InterPro" id="IPR058533">
    <property type="entry name" value="Cation_efflux_TM"/>
</dbReference>
<keyword evidence="3" id="KW-0813">Transport</keyword>
<reference evidence="9 10" key="1">
    <citation type="journal article" date="2016" name="J. Zhejiang Univ. Sci. B">
        <title>Antibiotic resistance mechanisms of Myroides sp.</title>
        <authorList>
            <person name="Hu S."/>
            <person name="Yuan S."/>
            <person name="Qu H."/>
            <person name="Jiang T."/>
            <person name="Zhou Y."/>
            <person name="Wang M."/>
            <person name="Ming D."/>
        </authorList>
    </citation>
    <scope>NUCLEOTIDE SEQUENCE [LARGE SCALE GENOMIC DNA]</scope>
    <source>
        <strain evidence="9 10">PR63039</strain>
    </source>
</reference>
<dbReference type="GO" id="GO:0015341">
    <property type="term" value="F:zinc efflux antiporter activity"/>
    <property type="evidence" value="ECO:0007669"/>
    <property type="project" value="TreeGrafter"/>
</dbReference>
<dbReference type="PANTHER" id="PTHR43840">
    <property type="entry name" value="MITOCHONDRIAL METAL TRANSPORTER 1-RELATED"/>
    <property type="match status" value="1"/>
</dbReference>
<evidence type="ECO:0000256" key="3">
    <source>
        <dbReference type="ARBA" id="ARBA00022448"/>
    </source>
</evidence>
<proteinExistence type="inferred from homology"/>
<dbReference type="GO" id="GO:0005886">
    <property type="term" value="C:plasma membrane"/>
    <property type="evidence" value="ECO:0007669"/>
    <property type="project" value="TreeGrafter"/>
</dbReference>
<dbReference type="InterPro" id="IPR036837">
    <property type="entry name" value="Cation_efflux_CTD_sf"/>
</dbReference>
<evidence type="ECO:0000256" key="4">
    <source>
        <dbReference type="ARBA" id="ARBA00022692"/>
    </source>
</evidence>
<evidence type="ECO:0000256" key="1">
    <source>
        <dbReference type="ARBA" id="ARBA00004141"/>
    </source>
</evidence>
<dbReference type="NCBIfam" id="TIGR01297">
    <property type="entry name" value="CDF"/>
    <property type="match status" value="1"/>
</dbReference>
<dbReference type="Gene3D" id="3.30.70.1350">
    <property type="entry name" value="Cation efflux protein, cytoplasmic domain"/>
    <property type="match status" value="1"/>
</dbReference>
<evidence type="ECO:0000313" key="10">
    <source>
        <dbReference type="Proteomes" id="UP000069030"/>
    </source>
</evidence>
<dbReference type="SUPFAM" id="SSF161111">
    <property type="entry name" value="Cation efflux protein transmembrane domain-like"/>
    <property type="match status" value="1"/>
</dbReference>
<gene>
    <name evidence="9" type="ORF">AS202_01070</name>
</gene>
<accession>A0A0S7EDV2</accession>
<dbReference type="SUPFAM" id="SSF160240">
    <property type="entry name" value="Cation efflux protein cytoplasmic domain-like"/>
    <property type="match status" value="1"/>
</dbReference>
<name>A0A0S7EDV2_9FLAO</name>
<comment type="similarity">
    <text evidence="2">Belongs to the cation diffusion facilitator (CDF) transporter (TC 2.A.4) family.</text>
</comment>
<dbReference type="GeneID" id="66973438"/>
<feature type="domain" description="Cation efflux protein transmembrane" evidence="7">
    <location>
        <begin position="15"/>
        <end position="206"/>
    </location>
</feature>
<dbReference type="Gene3D" id="1.20.1510.10">
    <property type="entry name" value="Cation efflux protein transmembrane domain"/>
    <property type="match status" value="1"/>
</dbReference>
<evidence type="ECO:0000259" key="8">
    <source>
        <dbReference type="Pfam" id="PF16916"/>
    </source>
</evidence>
<keyword evidence="4" id="KW-0812">Transmembrane</keyword>
<dbReference type="Pfam" id="PF16916">
    <property type="entry name" value="ZT_dimer"/>
    <property type="match status" value="1"/>
</dbReference>
<dbReference type="GO" id="GO:0006882">
    <property type="term" value="P:intracellular zinc ion homeostasis"/>
    <property type="evidence" value="ECO:0007669"/>
    <property type="project" value="TreeGrafter"/>
</dbReference>
<evidence type="ECO:0000313" key="9">
    <source>
        <dbReference type="EMBL" id="ALU24858.1"/>
    </source>
</evidence>
<dbReference type="InterPro" id="IPR027470">
    <property type="entry name" value="Cation_efflux_CTD"/>
</dbReference>
<dbReference type="Proteomes" id="UP000069030">
    <property type="component" value="Chromosome"/>
</dbReference>
<dbReference type="KEGG" id="mod:AS202_01070"/>
<dbReference type="AlphaFoldDB" id="A0A0S7EDV2"/>
<comment type="subcellular location">
    <subcellularLocation>
        <location evidence="1">Membrane</location>
        <topology evidence="1">Multi-pass membrane protein</topology>
    </subcellularLocation>
</comment>
<evidence type="ECO:0000256" key="6">
    <source>
        <dbReference type="ARBA" id="ARBA00023136"/>
    </source>
</evidence>
<dbReference type="GO" id="GO:0015093">
    <property type="term" value="F:ferrous iron transmembrane transporter activity"/>
    <property type="evidence" value="ECO:0007669"/>
    <property type="project" value="TreeGrafter"/>
</dbReference>
<organism evidence="9 10">
    <name type="scientific">Myroides odoratimimus</name>
    <dbReference type="NCBI Taxonomy" id="76832"/>
    <lineage>
        <taxon>Bacteria</taxon>
        <taxon>Pseudomonadati</taxon>
        <taxon>Bacteroidota</taxon>
        <taxon>Flavobacteriia</taxon>
        <taxon>Flavobacteriales</taxon>
        <taxon>Flavobacteriaceae</taxon>
        <taxon>Myroides</taxon>
    </lineage>
</organism>
<dbReference type="Pfam" id="PF01545">
    <property type="entry name" value="Cation_efflux"/>
    <property type="match status" value="1"/>
</dbReference>
<dbReference type="eggNOG" id="COG0053">
    <property type="taxonomic scope" value="Bacteria"/>
</dbReference>
<evidence type="ECO:0000256" key="5">
    <source>
        <dbReference type="ARBA" id="ARBA00022989"/>
    </source>
</evidence>
<protein>
    <submittedName>
        <fullName evidence="9">Cation diffusion facilitator family transporter</fullName>
    </submittedName>
</protein>